<protein>
    <submittedName>
        <fullName evidence="1">NAD-P-binding protein</fullName>
    </submittedName>
</protein>
<name>A0ACB8U1V4_9APHY</name>
<comment type="caution">
    <text evidence="1">The sequence shown here is derived from an EMBL/GenBank/DDBJ whole genome shotgun (WGS) entry which is preliminary data.</text>
</comment>
<evidence type="ECO:0000313" key="1">
    <source>
        <dbReference type="EMBL" id="KAI0088348.1"/>
    </source>
</evidence>
<proteinExistence type="predicted"/>
<evidence type="ECO:0000313" key="2">
    <source>
        <dbReference type="Proteomes" id="UP001055072"/>
    </source>
</evidence>
<reference evidence="1" key="1">
    <citation type="journal article" date="2021" name="Environ. Microbiol.">
        <title>Gene family expansions and transcriptome signatures uncover fungal adaptations to wood decay.</title>
        <authorList>
            <person name="Hage H."/>
            <person name="Miyauchi S."/>
            <person name="Viragh M."/>
            <person name="Drula E."/>
            <person name="Min B."/>
            <person name="Chaduli D."/>
            <person name="Navarro D."/>
            <person name="Favel A."/>
            <person name="Norest M."/>
            <person name="Lesage-Meessen L."/>
            <person name="Balint B."/>
            <person name="Merenyi Z."/>
            <person name="de Eugenio L."/>
            <person name="Morin E."/>
            <person name="Martinez A.T."/>
            <person name="Baldrian P."/>
            <person name="Stursova M."/>
            <person name="Martinez M.J."/>
            <person name="Novotny C."/>
            <person name="Magnuson J.K."/>
            <person name="Spatafora J.W."/>
            <person name="Maurice S."/>
            <person name="Pangilinan J."/>
            <person name="Andreopoulos W."/>
            <person name="LaButti K."/>
            <person name="Hundley H."/>
            <person name="Na H."/>
            <person name="Kuo A."/>
            <person name="Barry K."/>
            <person name="Lipzen A."/>
            <person name="Henrissat B."/>
            <person name="Riley R."/>
            <person name="Ahrendt S."/>
            <person name="Nagy L.G."/>
            <person name="Grigoriev I.V."/>
            <person name="Martin F."/>
            <person name="Rosso M.N."/>
        </authorList>
    </citation>
    <scope>NUCLEOTIDE SEQUENCE</scope>
    <source>
        <strain evidence="1">CBS 384.51</strain>
    </source>
</reference>
<organism evidence="1 2">
    <name type="scientific">Irpex rosettiformis</name>
    <dbReference type="NCBI Taxonomy" id="378272"/>
    <lineage>
        <taxon>Eukaryota</taxon>
        <taxon>Fungi</taxon>
        <taxon>Dikarya</taxon>
        <taxon>Basidiomycota</taxon>
        <taxon>Agaricomycotina</taxon>
        <taxon>Agaricomycetes</taxon>
        <taxon>Polyporales</taxon>
        <taxon>Irpicaceae</taxon>
        <taxon>Irpex</taxon>
    </lineage>
</organism>
<gene>
    <name evidence="1" type="ORF">BDY19DRAFT_994253</name>
</gene>
<dbReference type="EMBL" id="MU274914">
    <property type="protein sequence ID" value="KAI0088348.1"/>
    <property type="molecule type" value="Genomic_DNA"/>
</dbReference>
<accession>A0ACB8U1V4</accession>
<sequence>MSSAQLFQLFTVVGALVTLKASYDLISFLYFHFLSPAKYHRYLYGDAPYALVTGATDGIGKGIAKELYKKGFNLVIHGRNPEKLKKVREEILSSSDSKRDVRLWIADASAPDVDFASAIKEWEDVEITLVIHNVGGSEMKDVRFDAVPESTLLSDLRLNAIFPWLLTRALLPKLRTSHGPVELIFVGSVSGELPIPGLNPYGAAKAFLRQLSSAIGADEQFRQPTNVTTSYLLVGSVVSNNHRAASGLFVPDAQPFAKSVVAKIGSMRSVVVPYVWHALQLWGVGLLPVSVLKKTVADASEEELLLKVKYA</sequence>
<dbReference type="Proteomes" id="UP001055072">
    <property type="component" value="Unassembled WGS sequence"/>
</dbReference>
<keyword evidence="2" id="KW-1185">Reference proteome</keyword>